<accession>V7BZX6</accession>
<feature type="transmembrane region" description="Helical" evidence="2">
    <location>
        <begin position="83"/>
        <end position="102"/>
    </location>
</feature>
<feature type="region of interest" description="Disordered" evidence="1">
    <location>
        <begin position="1"/>
        <end position="56"/>
    </location>
</feature>
<dbReference type="EMBL" id="CM002292">
    <property type="protein sequence ID" value="ESW22638.1"/>
    <property type="molecule type" value="Genomic_DNA"/>
</dbReference>
<name>V7BZX6_PHAVU</name>
<dbReference type="eggNOG" id="ENOG502QQ97">
    <property type="taxonomic scope" value="Eukaryota"/>
</dbReference>
<evidence type="ECO:0000256" key="2">
    <source>
        <dbReference type="SAM" id="Phobius"/>
    </source>
</evidence>
<dbReference type="PANTHER" id="PTHR36362">
    <property type="entry name" value="DNA-DIRECTED RNA POLYMERASE SUBUNIT BETA"/>
    <property type="match status" value="1"/>
</dbReference>
<gene>
    <name evidence="3" type="ORF">PHAVU_005G169700g</name>
</gene>
<dbReference type="AlphaFoldDB" id="V7BZX6"/>
<keyword evidence="4" id="KW-1185">Reference proteome</keyword>
<keyword evidence="2" id="KW-1133">Transmembrane helix</keyword>
<evidence type="ECO:0000256" key="1">
    <source>
        <dbReference type="SAM" id="MobiDB-lite"/>
    </source>
</evidence>
<protein>
    <submittedName>
        <fullName evidence="3">Uncharacterized protein</fullName>
    </submittedName>
</protein>
<evidence type="ECO:0000313" key="3">
    <source>
        <dbReference type="EMBL" id="ESW22638.1"/>
    </source>
</evidence>
<dbReference type="GO" id="GO:0012505">
    <property type="term" value="C:endomembrane system"/>
    <property type="evidence" value="ECO:0007669"/>
    <property type="project" value="TreeGrafter"/>
</dbReference>
<dbReference type="OMA" id="QWWPCLI"/>
<keyword evidence="2" id="KW-0472">Membrane</keyword>
<proteinExistence type="predicted"/>
<reference evidence="4" key="1">
    <citation type="journal article" date="2014" name="Nat. Genet.">
        <title>A reference genome for common bean and genome-wide analysis of dual domestications.</title>
        <authorList>
            <person name="Schmutz J."/>
            <person name="McClean P.E."/>
            <person name="Mamidi S."/>
            <person name="Wu G.A."/>
            <person name="Cannon S.B."/>
            <person name="Grimwood J."/>
            <person name="Jenkins J."/>
            <person name="Shu S."/>
            <person name="Song Q."/>
            <person name="Chavarro C."/>
            <person name="Torres-Torres M."/>
            <person name="Geffroy V."/>
            <person name="Moghaddam S.M."/>
            <person name="Gao D."/>
            <person name="Abernathy B."/>
            <person name="Barry K."/>
            <person name="Blair M."/>
            <person name="Brick M.A."/>
            <person name="Chovatia M."/>
            <person name="Gepts P."/>
            <person name="Goodstein D.M."/>
            <person name="Gonzales M."/>
            <person name="Hellsten U."/>
            <person name="Hyten D.L."/>
            <person name="Jia G."/>
            <person name="Kelly J.D."/>
            <person name="Kudrna D."/>
            <person name="Lee R."/>
            <person name="Richard M.M."/>
            <person name="Miklas P.N."/>
            <person name="Osorno J.M."/>
            <person name="Rodrigues J."/>
            <person name="Thareau V."/>
            <person name="Urrea C.A."/>
            <person name="Wang M."/>
            <person name="Yu Y."/>
            <person name="Zhang M."/>
            <person name="Wing R.A."/>
            <person name="Cregan P.B."/>
            <person name="Rokhsar D.S."/>
            <person name="Jackson S.A."/>
        </authorList>
    </citation>
    <scope>NUCLEOTIDE SEQUENCE [LARGE SCALE GENOMIC DNA]</scope>
    <source>
        <strain evidence="4">cv. G19833</strain>
    </source>
</reference>
<keyword evidence="2" id="KW-0812">Transmembrane</keyword>
<evidence type="ECO:0000313" key="4">
    <source>
        <dbReference type="Proteomes" id="UP000000226"/>
    </source>
</evidence>
<organism evidence="3 4">
    <name type="scientific">Phaseolus vulgaris</name>
    <name type="common">Kidney bean</name>
    <name type="synonym">French bean</name>
    <dbReference type="NCBI Taxonomy" id="3885"/>
    <lineage>
        <taxon>Eukaryota</taxon>
        <taxon>Viridiplantae</taxon>
        <taxon>Streptophyta</taxon>
        <taxon>Embryophyta</taxon>
        <taxon>Tracheophyta</taxon>
        <taxon>Spermatophyta</taxon>
        <taxon>Magnoliopsida</taxon>
        <taxon>eudicotyledons</taxon>
        <taxon>Gunneridae</taxon>
        <taxon>Pentapetalae</taxon>
        <taxon>rosids</taxon>
        <taxon>fabids</taxon>
        <taxon>Fabales</taxon>
        <taxon>Fabaceae</taxon>
        <taxon>Papilionoideae</taxon>
        <taxon>50 kb inversion clade</taxon>
        <taxon>NPAAA clade</taxon>
        <taxon>indigoferoid/millettioid clade</taxon>
        <taxon>Phaseoleae</taxon>
        <taxon>Phaseolus</taxon>
    </lineage>
</organism>
<dbReference type="OrthoDB" id="1900908at2759"/>
<feature type="compositionally biased region" description="Low complexity" evidence="1">
    <location>
        <begin position="1"/>
        <end position="15"/>
    </location>
</feature>
<sequence>MSSPRPASQAQSPTPTHRHPNLSAPSMLERTLSSRRVSPYAEGDAEAGGGADESKTKKHQHILFRLTTRASNYLARIAGSGSFYLPCIVVSLFLFFSLSFLFTSRGFVCISSSYSPVSRTSFFDFDGLDSDFGALGVPCCRSKHGKTVEWTSKDLLKGLEEFVPVYETRPIKNNMYGMGFDHSFGLWFIAHWLKPDLMIESGAFKGHSTWVLRQAMPDTPIISLSPRHPEKYLKKGPAYVDGNCTYYAGKDFVDFGSVDWPKVMKNHGILDLSRVLIFFDDHQNELKRIEQALKAGFHHLVFEDNYDTGTGDHYSLRQICDQSYIRGGGHSCFEDSDEARIRSKRKKLWEKAVDIEELCGPGEAWWGVRGHMRDNFNHSNKPLSYAQHFQNSRYVESILDVYWELPPVAGPSLTHQTRYDPARAPTPIVEDGRYGLFQRLGLANLDKSVFNGYTQMVYLQISEH</sequence>
<dbReference type="PANTHER" id="PTHR36362:SF1">
    <property type="entry name" value="DNA-DIRECTED RNA POLYMERASE SUBUNIT BETA"/>
    <property type="match status" value="1"/>
</dbReference>
<dbReference type="STRING" id="3885.V7BZX6"/>
<dbReference type="Proteomes" id="UP000000226">
    <property type="component" value="Chromosome 5"/>
</dbReference>
<dbReference type="Gramene" id="ESW22638">
    <property type="protein sequence ID" value="ESW22638"/>
    <property type="gene ID" value="PHAVU_005G169700g"/>
</dbReference>